<dbReference type="Gene3D" id="3.90.1150.80">
    <property type="match status" value="1"/>
</dbReference>
<dbReference type="GO" id="GO:0051315">
    <property type="term" value="P:attachment of mitotic spindle microtubules to kinetochore"/>
    <property type="evidence" value="ECO:0007669"/>
    <property type="project" value="TreeGrafter"/>
</dbReference>
<dbReference type="EMBL" id="CAJVPK010000253">
    <property type="protein sequence ID" value="CAG8483558.1"/>
    <property type="molecule type" value="Genomic_DNA"/>
</dbReference>
<dbReference type="InterPro" id="IPR038608">
    <property type="entry name" value="Csm1/Pcs1_C_sf"/>
</dbReference>
<evidence type="ECO:0000256" key="1">
    <source>
        <dbReference type="SAM" id="Coils"/>
    </source>
</evidence>
<feature type="compositionally biased region" description="Polar residues" evidence="2">
    <location>
        <begin position="27"/>
        <end position="46"/>
    </location>
</feature>
<dbReference type="GO" id="GO:0034506">
    <property type="term" value="C:chromosome, centromeric core domain"/>
    <property type="evidence" value="ECO:0007669"/>
    <property type="project" value="TreeGrafter"/>
</dbReference>
<organism evidence="4 5">
    <name type="scientific">Diversispora eburnea</name>
    <dbReference type="NCBI Taxonomy" id="1213867"/>
    <lineage>
        <taxon>Eukaryota</taxon>
        <taxon>Fungi</taxon>
        <taxon>Fungi incertae sedis</taxon>
        <taxon>Mucoromycota</taxon>
        <taxon>Glomeromycotina</taxon>
        <taxon>Glomeromycetes</taxon>
        <taxon>Diversisporales</taxon>
        <taxon>Diversisporaceae</taxon>
        <taxon>Diversispora</taxon>
    </lineage>
</organism>
<dbReference type="Proteomes" id="UP000789706">
    <property type="component" value="Unassembled WGS sequence"/>
</dbReference>
<proteinExistence type="predicted"/>
<evidence type="ECO:0000313" key="5">
    <source>
        <dbReference type="Proteomes" id="UP000789706"/>
    </source>
</evidence>
<evidence type="ECO:0000313" key="4">
    <source>
        <dbReference type="EMBL" id="CAG8483558.1"/>
    </source>
</evidence>
<keyword evidence="1" id="KW-0175">Coiled coil</keyword>
<dbReference type="OrthoDB" id="2431049at2759"/>
<dbReference type="PANTHER" id="PTHR28006">
    <property type="entry name" value="MONOPOLIN COMPLEX SUBUNIT CSM1"/>
    <property type="match status" value="1"/>
</dbReference>
<feature type="domain" description="Monopolin complex subunit Csm1/Pcs1 C-terminal" evidence="3">
    <location>
        <begin position="340"/>
        <end position="416"/>
    </location>
</feature>
<comment type="caution">
    <text evidence="4">The sequence shown here is derived from an EMBL/GenBank/DDBJ whole genome shotgun (WGS) entry which is preliminary data.</text>
</comment>
<dbReference type="GO" id="GO:0072686">
    <property type="term" value="C:mitotic spindle"/>
    <property type="evidence" value="ECO:0007669"/>
    <property type="project" value="TreeGrafter"/>
</dbReference>
<dbReference type="GO" id="GO:1990644">
    <property type="term" value="F:microtubule site clamp"/>
    <property type="evidence" value="ECO:0007669"/>
    <property type="project" value="TreeGrafter"/>
</dbReference>
<dbReference type="InterPro" id="IPR040349">
    <property type="entry name" value="Csm1/Pcs1"/>
</dbReference>
<dbReference type="InterPro" id="IPR020981">
    <property type="entry name" value="Csm1/Pcs1_C"/>
</dbReference>
<feature type="region of interest" description="Disordered" evidence="2">
    <location>
        <begin position="1"/>
        <end position="85"/>
    </location>
</feature>
<dbReference type="GO" id="GO:0045144">
    <property type="term" value="P:meiotic sister chromatid segregation"/>
    <property type="evidence" value="ECO:0007669"/>
    <property type="project" value="TreeGrafter"/>
</dbReference>
<dbReference type="CDD" id="cd23787">
    <property type="entry name" value="RWD_CSM1"/>
    <property type="match status" value="1"/>
</dbReference>
<feature type="region of interest" description="Disordered" evidence="2">
    <location>
        <begin position="122"/>
        <end position="161"/>
    </location>
</feature>
<dbReference type="GO" id="GO:0005730">
    <property type="term" value="C:nucleolus"/>
    <property type="evidence" value="ECO:0007669"/>
    <property type="project" value="TreeGrafter"/>
</dbReference>
<protein>
    <submittedName>
        <fullName evidence="4">6375_t:CDS:1</fullName>
    </submittedName>
</protein>
<dbReference type="PANTHER" id="PTHR28006:SF1">
    <property type="entry name" value="MONOPOLIN COMPLEX SUBUNIT CSM1"/>
    <property type="match status" value="1"/>
</dbReference>
<feature type="compositionally biased region" description="Low complexity" evidence="2">
    <location>
        <begin position="14"/>
        <end position="26"/>
    </location>
</feature>
<feature type="compositionally biased region" description="Low complexity" evidence="2">
    <location>
        <begin position="143"/>
        <end position="161"/>
    </location>
</feature>
<keyword evidence="5" id="KW-1185">Reference proteome</keyword>
<evidence type="ECO:0000259" key="3">
    <source>
        <dbReference type="Pfam" id="PF12539"/>
    </source>
</evidence>
<gene>
    <name evidence="4" type="ORF">DEBURN_LOCUS3794</name>
</gene>
<name>A0A9N8WF45_9GLOM</name>
<dbReference type="AlphaFoldDB" id="A0A9N8WF45"/>
<feature type="compositionally biased region" description="Polar residues" evidence="2">
    <location>
        <begin position="74"/>
        <end position="83"/>
    </location>
</feature>
<reference evidence="4" key="1">
    <citation type="submission" date="2021-06" db="EMBL/GenBank/DDBJ databases">
        <authorList>
            <person name="Kallberg Y."/>
            <person name="Tangrot J."/>
            <person name="Rosling A."/>
        </authorList>
    </citation>
    <scope>NUCLEOTIDE SEQUENCE</scope>
    <source>
        <strain evidence="4">AZ414A</strain>
    </source>
</reference>
<accession>A0A9N8WF45</accession>
<sequence>MARKSRKKIQVVTEENQSSEQNRSESPLNSPPTRTNKPVTRLSTRLSLGRADNNIETIEENSTRKNFPKKNTRKNQTVNGETSHISKKLKTTTNTFEEVDESKLNETDIDYIVPRFPSIQSKLKSRNRKASQDDVLNQDNVLSQNNNDPNQENNQSQSDENLLNITNVTEKLEETNRILEQVRTKQKLIESNYNTESAKREQSFKEFKQFSEENFQNYERRFSQLQNNQKREEENKFKTKQIYNLEHDLQNEKETRHNLEKDLQKEKEKSKKLINQLQQLKQEMPQIENSINSIGDLKQTIKRLEFELRQENENNKKLKRELDKIPTQLDTKQLEILSQLNLYQDLSNLLIQNVKIVSQVEKSFTCILNGRNGSLVFKLTFNGDEYLYEPCINQERDAELLKILPDYLREEISFKKDNSDLFFWRALNFLQKRESD</sequence>
<dbReference type="GO" id="GO:0033551">
    <property type="term" value="C:monopolin complex"/>
    <property type="evidence" value="ECO:0007669"/>
    <property type="project" value="InterPro"/>
</dbReference>
<evidence type="ECO:0000256" key="2">
    <source>
        <dbReference type="SAM" id="MobiDB-lite"/>
    </source>
</evidence>
<feature type="coiled-coil region" evidence="1">
    <location>
        <begin position="165"/>
        <end position="328"/>
    </location>
</feature>
<dbReference type="Pfam" id="PF12539">
    <property type="entry name" value="Csm1"/>
    <property type="match status" value="1"/>
</dbReference>